<evidence type="ECO:0000313" key="3">
    <source>
        <dbReference type="EMBL" id="SLN64563.1"/>
    </source>
</evidence>
<gene>
    <name evidence="3" type="primary">ycjS_5</name>
    <name evidence="3" type="ORF">ROA7023_03026</name>
</gene>
<dbReference type="EC" id="1.-.-.-" evidence="3"/>
<evidence type="ECO:0000313" key="4">
    <source>
        <dbReference type="Proteomes" id="UP000193900"/>
    </source>
</evidence>
<dbReference type="Pfam" id="PF01408">
    <property type="entry name" value="GFO_IDH_MocA"/>
    <property type="match status" value="1"/>
</dbReference>
<dbReference type="Gene3D" id="3.30.360.10">
    <property type="entry name" value="Dihydrodipicolinate Reductase, domain 2"/>
    <property type="match status" value="1"/>
</dbReference>
<dbReference type="AlphaFoldDB" id="A0A1Y5TIM9"/>
<evidence type="ECO:0000259" key="1">
    <source>
        <dbReference type="Pfam" id="PF01408"/>
    </source>
</evidence>
<organism evidence="3 4">
    <name type="scientific">Roseisalinus antarcticus</name>
    <dbReference type="NCBI Taxonomy" id="254357"/>
    <lineage>
        <taxon>Bacteria</taxon>
        <taxon>Pseudomonadati</taxon>
        <taxon>Pseudomonadota</taxon>
        <taxon>Alphaproteobacteria</taxon>
        <taxon>Rhodobacterales</taxon>
        <taxon>Roseobacteraceae</taxon>
        <taxon>Roseisalinus</taxon>
    </lineage>
</organism>
<feature type="domain" description="GFO/IDH/MocA-like oxidoreductase" evidence="2">
    <location>
        <begin position="133"/>
        <end position="268"/>
    </location>
</feature>
<proteinExistence type="predicted"/>
<dbReference type="Gene3D" id="3.40.50.720">
    <property type="entry name" value="NAD(P)-binding Rossmann-like Domain"/>
    <property type="match status" value="1"/>
</dbReference>
<dbReference type="InterPro" id="IPR055170">
    <property type="entry name" value="GFO_IDH_MocA-like_dom"/>
</dbReference>
<evidence type="ECO:0000259" key="2">
    <source>
        <dbReference type="Pfam" id="PF22725"/>
    </source>
</evidence>
<dbReference type="InterPro" id="IPR036291">
    <property type="entry name" value="NAD(P)-bd_dom_sf"/>
</dbReference>
<feature type="domain" description="Gfo/Idh/MocA-like oxidoreductase N-terminal" evidence="1">
    <location>
        <begin position="5"/>
        <end position="121"/>
    </location>
</feature>
<keyword evidence="3" id="KW-0560">Oxidoreductase</keyword>
<dbReference type="GO" id="GO:0000166">
    <property type="term" value="F:nucleotide binding"/>
    <property type="evidence" value="ECO:0007669"/>
    <property type="project" value="InterPro"/>
</dbReference>
<dbReference type="Proteomes" id="UP000193900">
    <property type="component" value="Unassembled WGS sequence"/>
</dbReference>
<name>A0A1Y5TIM9_9RHOB</name>
<dbReference type="PANTHER" id="PTHR43377">
    <property type="entry name" value="BILIVERDIN REDUCTASE A"/>
    <property type="match status" value="1"/>
</dbReference>
<dbReference type="GO" id="GO:0016491">
    <property type="term" value="F:oxidoreductase activity"/>
    <property type="evidence" value="ECO:0007669"/>
    <property type="project" value="UniProtKB-KW"/>
</dbReference>
<dbReference type="SUPFAM" id="SSF51735">
    <property type="entry name" value="NAD(P)-binding Rossmann-fold domains"/>
    <property type="match status" value="1"/>
</dbReference>
<dbReference type="InterPro" id="IPR000683">
    <property type="entry name" value="Gfo/Idh/MocA-like_OxRdtase_N"/>
</dbReference>
<dbReference type="PANTHER" id="PTHR43377:SF1">
    <property type="entry name" value="BILIVERDIN REDUCTASE A"/>
    <property type="match status" value="1"/>
</dbReference>
<dbReference type="OrthoDB" id="7798185at2"/>
<dbReference type="InterPro" id="IPR051450">
    <property type="entry name" value="Gfo/Idh/MocA_Oxidoreductases"/>
</dbReference>
<dbReference type="EMBL" id="FWFZ01000017">
    <property type="protein sequence ID" value="SLN64563.1"/>
    <property type="molecule type" value="Genomic_DNA"/>
</dbReference>
<accession>A0A1Y5TIM9</accession>
<sequence length="347" mass="37644">MSKARIGLIGAGWWGVEVYVPALIDHPDAELVAVNRRDRAALDRICEKFGIPNGYTDVGEMLAAEDLDAVVITSPHVVHFEHAKAALEAGCHVLIDKPMTTSAADAHALVALAEKVGKQILIPYGWNYKPFVTQAADLIAKGGVGEIRHVSCMMATFTYDLFGGHGLAEAKDAMFKPEASTWADPDRAGGYGWGQLSHSLGLMFRLVNLKPKEIYALETKSDSNVDLTESAVLTFENGAIASISGSALLPKQCSYQLDVRIYGTEGMLTIDMERTRMELRRMDKEDVVLDLEPDEGQYAAVEPINRLVQVCHGTAATIEADGTVGARAIDVLDAMYRSFKSSKSEAV</sequence>
<dbReference type="SUPFAM" id="SSF55347">
    <property type="entry name" value="Glyceraldehyde-3-phosphate dehydrogenase-like, C-terminal domain"/>
    <property type="match status" value="1"/>
</dbReference>
<reference evidence="3 4" key="1">
    <citation type="submission" date="2017-03" db="EMBL/GenBank/DDBJ databases">
        <authorList>
            <person name="Afonso C.L."/>
            <person name="Miller P.J."/>
            <person name="Scott M.A."/>
            <person name="Spackman E."/>
            <person name="Goraichik I."/>
            <person name="Dimitrov K.M."/>
            <person name="Suarez D.L."/>
            <person name="Swayne D.E."/>
        </authorList>
    </citation>
    <scope>NUCLEOTIDE SEQUENCE [LARGE SCALE GENOMIC DNA]</scope>
    <source>
        <strain evidence="3 4">CECT 7023</strain>
    </source>
</reference>
<protein>
    <submittedName>
        <fullName evidence="3">Putative oxidoreductase YcjS</fullName>
        <ecNumber evidence="3">1.-.-.-</ecNumber>
    </submittedName>
</protein>
<dbReference type="Pfam" id="PF22725">
    <property type="entry name" value="GFO_IDH_MocA_C3"/>
    <property type="match status" value="1"/>
</dbReference>
<dbReference type="RefSeq" id="WP_085879830.1">
    <property type="nucleotide sequence ID" value="NZ_FWFZ01000017.1"/>
</dbReference>
<keyword evidence="4" id="KW-1185">Reference proteome</keyword>